<evidence type="ECO:0000259" key="12">
    <source>
        <dbReference type="Pfam" id="PF07715"/>
    </source>
</evidence>
<comment type="similarity">
    <text evidence="8 9">Belongs to the TonB-dependent receptor family.</text>
</comment>
<protein>
    <submittedName>
        <fullName evidence="13">SusC/RagA family TonB-linked outer membrane protein</fullName>
    </submittedName>
</protein>
<evidence type="ECO:0000256" key="1">
    <source>
        <dbReference type="ARBA" id="ARBA00004571"/>
    </source>
</evidence>
<dbReference type="Gene3D" id="2.40.170.20">
    <property type="entry name" value="TonB-dependent receptor, beta-barrel domain"/>
    <property type="match status" value="1"/>
</dbReference>
<keyword evidence="6 8" id="KW-0472">Membrane</keyword>
<feature type="chain" id="PRO_5047170780" evidence="10">
    <location>
        <begin position="32"/>
        <end position="1020"/>
    </location>
</feature>
<dbReference type="EMBL" id="PSKQ01000016">
    <property type="protein sequence ID" value="MBE8719760.1"/>
    <property type="molecule type" value="Genomic_DNA"/>
</dbReference>
<reference evidence="13 14" key="1">
    <citation type="submission" date="2018-02" db="EMBL/GenBank/DDBJ databases">
        <title>Sphingobacterium KA21.</title>
        <authorList>
            <person name="Vasarhelyi B.M."/>
            <person name="Deshmukh S."/>
            <person name="Balint B."/>
            <person name="Kukolya J."/>
        </authorList>
    </citation>
    <scope>NUCLEOTIDE SEQUENCE [LARGE SCALE GENOMIC DNA]</scope>
    <source>
        <strain evidence="13 14">Ka21</strain>
    </source>
</reference>
<dbReference type="PROSITE" id="PS51257">
    <property type="entry name" value="PROKAR_LIPOPROTEIN"/>
    <property type="match status" value="1"/>
</dbReference>
<comment type="caution">
    <text evidence="13">The sequence shown here is derived from an EMBL/GenBank/DDBJ whole genome shotgun (WGS) entry which is preliminary data.</text>
</comment>
<evidence type="ECO:0000256" key="7">
    <source>
        <dbReference type="ARBA" id="ARBA00023237"/>
    </source>
</evidence>
<keyword evidence="4 8" id="KW-0812">Transmembrane</keyword>
<dbReference type="Pfam" id="PF00593">
    <property type="entry name" value="TonB_dep_Rec_b-barrel"/>
    <property type="match status" value="1"/>
</dbReference>
<keyword evidence="14" id="KW-1185">Reference proteome</keyword>
<evidence type="ECO:0000256" key="2">
    <source>
        <dbReference type="ARBA" id="ARBA00022448"/>
    </source>
</evidence>
<evidence type="ECO:0000256" key="5">
    <source>
        <dbReference type="ARBA" id="ARBA00023077"/>
    </source>
</evidence>
<dbReference type="Pfam" id="PF13715">
    <property type="entry name" value="CarbopepD_reg_2"/>
    <property type="match status" value="1"/>
</dbReference>
<evidence type="ECO:0000313" key="13">
    <source>
        <dbReference type="EMBL" id="MBE8719760.1"/>
    </source>
</evidence>
<dbReference type="Gene3D" id="2.170.130.10">
    <property type="entry name" value="TonB-dependent receptor, plug domain"/>
    <property type="match status" value="1"/>
</dbReference>
<evidence type="ECO:0000256" key="4">
    <source>
        <dbReference type="ARBA" id="ARBA00022692"/>
    </source>
</evidence>
<evidence type="ECO:0000256" key="3">
    <source>
        <dbReference type="ARBA" id="ARBA00022452"/>
    </source>
</evidence>
<dbReference type="InterPro" id="IPR012910">
    <property type="entry name" value="Plug_dom"/>
</dbReference>
<keyword evidence="10" id="KW-0732">Signal</keyword>
<dbReference type="InterPro" id="IPR023996">
    <property type="entry name" value="TonB-dep_OMP_SusC/RagA"/>
</dbReference>
<proteinExistence type="inferred from homology"/>
<dbReference type="SUPFAM" id="SSF56935">
    <property type="entry name" value="Porins"/>
    <property type="match status" value="1"/>
</dbReference>
<dbReference type="InterPro" id="IPR037066">
    <property type="entry name" value="Plug_dom_sf"/>
</dbReference>
<evidence type="ECO:0000259" key="11">
    <source>
        <dbReference type="Pfam" id="PF00593"/>
    </source>
</evidence>
<comment type="subcellular location">
    <subcellularLocation>
        <location evidence="1 8">Cell outer membrane</location>
        <topology evidence="1 8">Multi-pass membrane protein</topology>
    </subcellularLocation>
</comment>
<dbReference type="InterPro" id="IPR008969">
    <property type="entry name" value="CarboxyPept-like_regulatory"/>
</dbReference>
<dbReference type="InterPro" id="IPR000531">
    <property type="entry name" value="Beta-barrel_TonB"/>
</dbReference>
<dbReference type="Gene3D" id="2.60.40.1120">
    <property type="entry name" value="Carboxypeptidase-like, regulatory domain"/>
    <property type="match status" value="1"/>
</dbReference>
<dbReference type="InterPro" id="IPR039426">
    <property type="entry name" value="TonB-dep_rcpt-like"/>
</dbReference>
<name>A0ABR9T330_9SPHI</name>
<dbReference type="SUPFAM" id="SSF49464">
    <property type="entry name" value="Carboxypeptidase regulatory domain-like"/>
    <property type="match status" value="1"/>
</dbReference>
<organism evidence="13 14">
    <name type="scientific">Sphingobacterium pedocola</name>
    <dbReference type="NCBI Taxonomy" id="2082722"/>
    <lineage>
        <taxon>Bacteria</taxon>
        <taxon>Pseudomonadati</taxon>
        <taxon>Bacteroidota</taxon>
        <taxon>Sphingobacteriia</taxon>
        <taxon>Sphingobacteriales</taxon>
        <taxon>Sphingobacteriaceae</taxon>
        <taxon>Sphingobacterium</taxon>
    </lineage>
</organism>
<feature type="domain" description="TonB-dependent receptor plug" evidence="12">
    <location>
        <begin position="138"/>
        <end position="245"/>
    </location>
</feature>
<dbReference type="Proteomes" id="UP000618319">
    <property type="component" value="Unassembled WGS sequence"/>
</dbReference>
<dbReference type="InterPro" id="IPR023997">
    <property type="entry name" value="TonB-dep_OMP_SusC/RagA_CS"/>
</dbReference>
<keyword evidence="3 8" id="KW-1134">Transmembrane beta strand</keyword>
<evidence type="ECO:0000313" key="14">
    <source>
        <dbReference type="Proteomes" id="UP000618319"/>
    </source>
</evidence>
<keyword evidence="7 8" id="KW-0998">Cell outer membrane</keyword>
<dbReference type="NCBIfam" id="TIGR04056">
    <property type="entry name" value="OMP_RagA_SusC"/>
    <property type="match status" value="1"/>
</dbReference>
<evidence type="ECO:0000256" key="10">
    <source>
        <dbReference type="SAM" id="SignalP"/>
    </source>
</evidence>
<dbReference type="NCBIfam" id="TIGR04057">
    <property type="entry name" value="SusC_RagA_signa"/>
    <property type="match status" value="1"/>
</dbReference>
<keyword evidence="5 9" id="KW-0798">TonB box</keyword>
<feature type="signal peptide" evidence="10">
    <location>
        <begin position="1"/>
        <end position="31"/>
    </location>
</feature>
<dbReference type="Pfam" id="PF07715">
    <property type="entry name" value="Plug"/>
    <property type="match status" value="1"/>
</dbReference>
<dbReference type="InterPro" id="IPR036942">
    <property type="entry name" value="Beta-barrel_TonB_sf"/>
</dbReference>
<dbReference type="PROSITE" id="PS52016">
    <property type="entry name" value="TONB_DEPENDENT_REC_3"/>
    <property type="match status" value="1"/>
</dbReference>
<gene>
    <name evidence="13" type="ORF">C4F40_03335</name>
</gene>
<keyword evidence="2 8" id="KW-0813">Transport</keyword>
<evidence type="ECO:0000256" key="8">
    <source>
        <dbReference type="PROSITE-ProRule" id="PRU01360"/>
    </source>
</evidence>
<evidence type="ECO:0000256" key="6">
    <source>
        <dbReference type="ARBA" id="ARBA00023136"/>
    </source>
</evidence>
<sequence>MMKISSFKPMKRKWWVIPLSLMACNYGSVVAAPNILDTDIKETTVLQESVSGIVTDAGNSQPLAGVTVKVKGKDIATQTGQDGRYSISASIGQKLEVSYLGYDIAEQTVTSSTLNFKLTNEASSLEEVVVVGYGTQSRREITSAVASVKEKDFNSGGMRNPMELVQGKVAGLNITSPQGSNPNGGTNIQLRGMASLKGTNSPLIVIDGIPGGSLDLIKQGDIESIDVLKDGSAAAIYGTRGNGGVILVTTKKGKSGIPMFEYYTYAQKEMVNRKPSMLSADQFREYIVKGMDKPDLDLGSSTELYDELINKDNFSHFHNFVASGGGEKSTYRAAINYELAEGVAKASSRDQFGGRFNFTQTGLKDRLTMSTNVAANFIKSDLLGGGINNDFTSVDYGKTTGGDFEQAIQRNPTAPIMNPDGSFYETQGYNNYNPIARLANRIFERNQQTFSGDTKLRLQIIDQLSVSAFGSYVRQNFNDRMYRSINDWDQRLNSTYRGMAYAAKRNELAWSKTFESTIDYHQTFNDRHKVTGLLGYSYQYSTLERFNMANNGFTTDGFLDWNMGAGNALIDDTLPRPSMGSFKEDNTLIAFFGRVNYNLDDKYFLTAILRREGSSRFGANHKWGNFPAVSAGWNITNESFFANKAIVSNLKLRAGYGVTGNQGIPNYQSILQLSTGGVYPIIGGEYNQTYGPSVNPNPNLKWEQKAETNIGVDFGFLNNRITGSLDVYNRNTTDLIFDYLAQQPSYTKDRIWYNVGSVNNKGVELQLSAAAISKADFIWNIDFTGNYQKNILTKLSSDVFKSNWIPFGGLPSPGNLGDAIRLEEGGEIGAFFGKRYAGLTDDGKWLFYKADGSAAPTSEINNDDLTYIGNGIPKFQASLSNRFSYKGFDLTVFLRGKFKYNILNTADMFFGNKKWVPNNVLESAFTTHAKLDDNPQYSDYYLENGSFVKLDNITLGYTVNTKTDYIRNLYVYVTGRNIATMTGYSGVDPELQDTGFDGGIDSRGFYPRTQSWSIGLNIGF</sequence>
<accession>A0ABR9T330</accession>
<evidence type="ECO:0000256" key="9">
    <source>
        <dbReference type="RuleBase" id="RU003357"/>
    </source>
</evidence>
<feature type="domain" description="TonB-dependent receptor-like beta-barrel" evidence="11">
    <location>
        <begin position="397"/>
        <end position="977"/>
    </location>
</feature>